<dbReference type="InterPro" id="IPR027417">
    <property type="entry name" value="P-loop_NTPase"/>
</dbReference>
<dbReference type="PANTHER" id="PTHR43820:SF4">
    <property type="entry name" value="HIGH-AFFINITY BRANCHED-CHAIN AMINO ACID TRANSPORT ATP-BINDING PROTEIN LIVF"/>
    <property type="match status" value="1"/>
</dbReference>
<proteinExistence type="inferred from homology"/>
<evidence type="ECO:0000256" key="3">
    <source>
        <dbReference type="ARBA" id="ARBA00022970"/>
    </source>
</evidence>
<reference evidence="5 6" key="1">
    <citation type="submission" date="2013-09" db="EMBL/GenBank/DDBJ databases">
        <authorList>
            <consortium name="DOE Joint Genome Institute"/>
            <person name="Klenk H.-P."/>
            <person name="Huntemann M."/>
            <person name="Han J."/>
            <person name="Chen A."/>
            <person name="Kyrpides N."/>
            <person name="Mavromatis K."/>
            <person name="Markowitz V."/>
            <person name="Palaniappan K."/>
            <person name="Ivanova N."/>
            <person name="Schaumberg A."/>
            <person name="Pati A."/>
            <person name="Liolios K."/>
            <person name="Nordberg H.P."/>
            <person name="Cantor M.N."/>
            <person name="Hua S.X."/>
            <person name="Woyke T."/>
        </authorList>
    </citation>
    <scope>NUCLEOTIDE SEQUENCE [LARGE SCALE GENOMIC DNA]</scope>
    <source>
        <strain evidence="5 6">DSM 14336</strain>
    </source>
</reference>
<dbReference type="AlphaFoldDB" id="V9W0W5"/>
<dbReference type="GO" id="GO:0015807">
    <property type="term" value="P:L-amino acid transport"/>
    <property type="evidence" value="ECO:0007669"/>
    <property type="project" value="TreeGrafter"/>
</dbReference>
<dbReference type="GO" id="GO:0016887">
    <property type="term" value="F:ATP hydrolysis activity"/>
    <property type="evidence" value="ECO:0007669"/>
    <property type="project" value="InterPro"/>
</dbReference>
<dbReference type="GO" id="GO:0015658">
    <property type="term" value="F:branched-chain amino acid transmembrane transporter activity"/>
    <property type="evidence" value="ECO:0007669"/>
    <property type="project" value="TreeGrafter"/>
</dbReference>
<evidence type="ECO:0000256" key="2">
    <source>
        <dbReference type="ARBA" id="ARBA00022448"/>
    </source>
</evidence>
<keyword evidence="3" id="KW-0029">Amino-acid transport</keyword>
<dbReference type="EMBL" id="CP006773">
    <property type="protein sequence ID" value="AHD03280.1"/>
    <property type="molecule type" value="Genomic_DNA"/>
</dbReference>
<dbReference type="PANTHER" id="PTHR43820">
    <property type="entry name" value="HIGH-AFFINITY BRANCHED-CHAIN AMINO ACID TRANSPORT ATP-BINDING PROTEIN LIVF"/>
    <property type="match status" value="1"/>
</dbReference>
<dbReference type="GO" id="GO:0005524">
    <property type="term" value="F:ATP binding"/>
    <property type="evidence" value="ECO:0007669"/>
    <property type="project" value="InterPro"/>
</dbReference>
<dbReference type="Gene3D" id="3.40.50.300">
    <property type="entry name" value="P-loop containing nucleotide triphosphate hydrolases"/>
    <property type="match status" value="1"/>
</dbReference>
<dbReference type="InterPro" id="IPR052156">
    <property type="entry name" value="BCAA_Transport_ATP-bd_LivF"/>
</dbReference>
<evidence type="ECO:0000313" key="6">
    <source>
        <dbReference type="Proteomes" id="UP000018780"/>
    </source>
</evidence>
<evidence type="ECO:0000259" key="4">
    <source>
        <dbReference type="Pfam" id="PF00005"/>
    </source>
</evidence>
<dbReference type="InterPro" id="IPR003439">
    <property type="entry name" value="ABC_transporter-like_ATP-bd"/>
</dbReference>
<organism evidence="5 6">
    <name type="scientific">Leisingera methylohalidivorans DSM 14336</name>
    <dbReference type="NCBI Taxonomy" id="999552"/>
    <lineage>
        <taxon>Bacteria</taxon>
        <taxon>Pseudomonadati</taxon>
        <taxon>Pseudomonadota</taxon>
        <taxon>Alphaproteobacteria</taxon>
        <taxon>Rhodobacterales</taxon>
        <taxon>Roseobacteraceae</taxon>
        <taxon>Leisingera</taxon>
    </lineage>
</organism>
<dbReference type="HOGENOM" id="CLU_2219850_0_0_5"/>
<name>V9W0W5_9RHOB</name>
<dbReference type="PATRIC" id="fig|999552.6.peg.3658"/>
<keyword evidence="6" id="KW-1185">Reference proteome</keyword>
<evidence type="ECO:0000313" key="5">
    <source>
        <dbReference type="EMBL" id="AHD03280.1"/>
    </source>
</evidence>
<gene>
    <name evidence="5" type="ORF">METH_18485</name>
</gene>
<dbReference type="STRING" id="999552.METH_18485"/>
<dbReference type="Pfam" id="PF00005">
    <property type="entry name" value="ABC_tran"/>
    <property type="match status" value="1"/>
</dbReference>
<evidence type="ECO:0000256" key="1">
    <source>
        <dbReference type="ARBA" id="ARBA00005417"/>
    </source>
</evidence>
<dbReference type="Proteomes" id="UP000018780">
    <property type="component" value="Chromosome"/>
</dbReference>
<feature type="domain" description="ABC transporter" evidence="4">
    <location>
        <begin position="3"/>
        <end position="32"/>
    </location>
</feature>
<comment type="similarity">
    <text evidence="1">Belongs to the ABC transporter superfamily.</text>
</comment>
<keyword evidence="2" id="KW-0813">Transport</keyword>
<sequence>MGKTMSGGEQQMLAIGRALMSKPRLLLMDEPSMGPDRSGDRGGQAENQWCLTARARFWGPVCCCWMTDFIQLRMLASANPGRMTRVVLSAFLQSWAAQQQISFLWR</sequence>
<dbReference type="KEGG" id="lmd:METH_18485"/>
<accession>V9W0W5</accession>
<protein>
    <recommendedName>
        <fullName evidence="4">ABC transporter domain-containing protein</fullName>
    </recommendedName>
</protein>
<dbReference type="SUPFAM" id="SSF52540">
    <property type="entry name" value="P-loop containing nucleoside triphosphate hydrolases"/>
    <property type="match status" value="1"/>
</dbReference>